<proteinExistence type="predicted"/>
<evidence type="ECO:0000313" key="2">
    <source>
        <dbReference type="EMBL" id="KAA6400833.1"/>
    </source>
</evidence>
<feature type="compositionally biased region" description="Basic and acidic residues" evidence="1">
    <location>
        <begin position="1"/>
        <end position="34"/>
    </location>
</feature>
<feature type="region of interest" description="Disordered" evidence="1">
    <location>
        <begin position="250"/>
        <end position="278"/>
    </location>
</feature>
<comment type="caution">
    <text evidence="2">The sequence shown here is derived from an EMBL/GenBank/DDBJ whole genome shotgun (WGS) entry which is preliminary data.</text>
</comment>
<feature type="compositionally biased region" description="Basic and acidic residues" evidence="1">
    <location>
        <begin position="131"/>
        <end position="148"/>
    </location>
</feature>
<dbReference type="EMBL" id="SNRW01000492">
    <property type="protein sequence ID" value="KAA6400833.1"/>
    <property type="molecule type" value="Genomic_DNA"/>
</dbReference>
<name>A0A5J4X191_9EUKA</name>
<dbReference type="Proteomes" id="UP000324800">
    <property type="component" value="Unassembled WGS sequence"/>
</dbReference>
<feature type="compositionally biased region" description="Acidic residues" evidence="1">
    <location>
        <begin position="149"/>
        <end position="163"/>
    </location>
</feature>
<feature type="region of interest" description="Disordered" evidence="1">
    <location>
        <begin position="130"/>
        <end position="168"/>
    </location>
</feature>
<protein>
    <submittedName>
        <fullName evidence="2">Uncharacterized protein</fullName>
    </submittedName>
</protein>
<dbReference type="AlphaFoldDB" id="A0A5J4X191"/>
<sequence>MKERAKNAEDRAKQAEKSSEIEKQRAEQRTKEYEEQYMVSDQLRRDAEEKLKNYKKQIIDAVNKEKQAEEDKMKAMKRTQKAEQEKNNMEQRIQLLEEQVENINKKLRQTVKEKKQAELRAEEAEEQLENINEKLRQTEEEKKQAELWDEKDEENAADEEVEQEVLTTNDSGKLVVTVVKTKKGQAYYMRPQERDRENKMLDDLFRNRNLPGSVQSVGMSAATQPWVYSQQMNPEDAQFMSYTYNGFVPQPDPLDTYGMDGVGSKPKGTNQNWSRQGK</sequence>
<gene>
    <name evidence="2" type="ORF">EZS28_003640</name>
</gene>
<organism evidence="2 3">
    <name type="scientific">Streblomastix strix</name>
    <dbReference type="NCBI Taxonomy" id="222440"/>
    <lineage>
        <taxon>Eukaryota</taxon>
        <taxon>Metamonada</taxon>
        <taxon>Preaxostyla</taxon>
        <taxon>Oxymonadida</taxon>
        <taxon>Streblomastigidae</taxon>
        <taxon>Streblomastix</taxon>
    </lineage>
</organism>
<feature type="compositionally biased region" description="Polar residues" evidence="1">
    <location>
        <begin position="267"/>
        <end position="278"/>
    </location>
</feature>
<evidence type="ECO:0000313" key="3">
    <source>
        <dbReference type="Proteomes" id="UP000324800"/>
    </source>
</evidence>
<evidence type="ECO:0000256" key="1">
    <source>
        <dbReference type="SAM" id="MobiDB-lite"/>
    </source>
</evidence>
<feature type="region of interest" description="Disordered" evidence="1">
    <location>
        <begin position="1"/>
        <end position="42"/>
    </location>
</feature>
<feature type="region of interest" description="Disordered" evidence="1">
    <location>
        <begin position="63"/>
        <end position="88"/>
    </location>
</feature>
<reference evidence="2 3" key="1">
    <citation type="submission" date="2019-03" db="EMBL/GenBank/DDBJ databases">
        <title>Single cell metagenomics reveals metabolic interactions within the superorganism composed of flagellate Streblomastix strix and complex community of Bacteroidetes bacteria on its surface.</title>
        <authorList>
            <person name="Treitli S.C."/>
            <person name="Kolisko M."/>
            <person name="Husnik F."/>
            <person name="Keeling P."/>
            <person name="Hampl V."/>
        </authorList>
    </citation>
    <scope>NUCLEOTIDE SEQUENCE [LARGE SCALE GENOMIC DNA]</scope>
    <source>
        <strain evidence="2">ST1C</strain>
    </source>
</reference>
<accession>A0A5J4X191</accession>